<sequence length="212" mass="24468">MSEPRPKSTTPLYPVICSSTLFRYVNNPNSPFMLNWRDLPATTSNQPVVEHLFHLFFNCDFSGTLWNNVLAWCGLERLVDKAPEEWILIFHLIKGKSLNKLMAQAAFAATVYWIWAERNKIMYGEDKYGHKQLFRLITRNVTIRMASLKGRFKDTDANKLAAKQLGRMELIRQPVVKFVKWEKPRNRWCKLNADGSLSSNNAGYGGLIRNEG</sequence>
<proteinExistence type="predicted"/>
<organism evidence="1 2">
    <name type="scientific">Thalictrum thalictroides</name>
    <name type="common">Rue-anemone</name>
    <name type="synonym">Anemone thalictroides</name>
    <dbReference type="NCBI Taxonomy" id="46969"/>
    <lineage>
        <taxon>Eukaryota</taxon>
        <taxon>Viridiplantae</taxon>
        <taxon>Streptophyta</taxon>
        <taxon>Embryophyta</taxon>
        <taxon>Tracheophyta</taxon>
        <taxon>Spermatophyta</taxon>
        <taxon>Magnoliopsida</taxon>
        <taxon>Ranunculales</taxon>
        <taxon>Ranunculaceae</taxon>
        <taxon>Thalictroideae</taxon>
        <taxon>Thalictrum</taxon>
    </lineage>
</organism>
<comment type="caution">
    <text evidence="1">The sequence shown here is derived from an EMBL/GenBank/DDBJ whole genome shotgun (WGS) entry which is preliminary data.</text>
</comment>
<reference evidence="1 2" key="1">
    <citation type="submission" date="2020-06" db="EMBL/GenBank/DDBJ databases">
        <title>Transcriptomic and genomic resources for Thalictrum thalictroides and T. hernandezii: Facilitating candidate gene discovery in an emerging model plant lineage.</title>
        <authorList>
            <person name="Arias T."/>
            <person name="Riano-Pachon D.M."/>
            <person name="Di Stilio V.S."/>
        </authorList>
    </citation>
    <scope>NUCLEOTIDE SEQUENCE [LARGE SCALE GENOMIC DNA]</scope>
    <source>
        <strain evidence="2">cv. WT478/WT964</strain>
        <tissue evidence="1">Leaves</tissue>
    </source>
</reference>
<gene>
    <name evidence="1" type="ORF">FRX31_021183</name>
</gene>
<dbReference type="EMBL" id="JABWDY010025756">
    <property type="protein sequence ID" value="KAF5189231.1"/>
    <property type="molecule type" value="Genomic_DNA"/>
</dbReference>
<dbReference type="OrthoDB" id="1938430at2759"/>
<name>A0A7J6VWL2_THATH</name>
<evidence type="ECO:0000313" key="1">
    <source>
        <dbReference type="EMBL" id="KAF5189231.1"/>
    </source>
</evidence>
<evidence type="ECO:0000313" key="2">
    <source>
        <dbReference type="Proteomes" id="UP000554482"/>
    </source>
</evidence>
<dbReference type="PANTHER" id="PTHR33116">
    <property type="entry name" value="REVERSE TRANSCRIPTASE ZINC-BINDING DOMAIN-CONTAINING PROTEIN-RELATED-RELATED"/>
    <property type="match status" value="1"/>
</dbReference>
<keyword evidence="2" id="KW-1185">Reference proteome</keyword>
<dbReference type="Proteomes" id="UP000554482">
    <property type="component" value="Unassembled WGS sequence"/>
</dbReference>
<evidence type="ECO:0008006" key="3">
    <source>
        <dbReference type="Google" id="ProtNLM"/>
    </source>
</evidence>
<dbReference type="PANTHER" id="PTHR33116:SF66">
    <property type="entry name" value="REVERSE TRANSCRIPTASE ZINC-BINDING DOMAIN-CONTAINING PROTEIN"/>
    <property type="match status" value="1"/>
</dbReference>
<protein>
    <recommendedName>
        <fullName evidence="3">Reverse transcriptase zinc-binding domain-containing protein</fullName>
    </recommendedName>
</protein>
<dbReference type="AlphaFoldDB" id="A0A7J6VWL2"/>
<accession>A0A7J6VWL2</accession>